<evidence type="ECO:0000313" key="1">
    <source>
        <dbReference type="Proteomes" id="UP000694845"/>
    </source>
</evidence>
<organism evidence="1 2">
    <name type="scientific">Acanthaster planci</name>
    <name type="common">Crown-of-thorns starfish</name>
    <dbReference type="NCBI Taxonomy" id="133434"/>
    <lineage>
        <taxon>Eukaryota</taxon>
        <taxon>Metazoa</taxon>
        <taxon>Echinodermata</taxon>
        <taxon>Eleutherozoa</taxon>
        <taxon>Asterozoa</taxon>
        <taxon>Asteroidea</taxon>
        <taxon>Valvatacea</taxon>
        <taxon>Valvatida</taxon>
        <taxon>Acanthasteridae</taxon>
        <taxon>Acanthaster</taxon>
    </lineage>
</organism>
<dbReference type="Proteomes" id="UP000694845">
    <property type="component" value="Unplaced"/>
</dbReference>
<keyword evidence="1" id="KW-1185">Reference proteome</keyword>
<dbReference type="GeneID" id="110978197"/>
<protein>
    <submittedName>
        <fullName evidence="2">Uncharacterized protein LOC110978197</fullName>
    </submittedName>
</protein>
<dbReference type="KEGG" id="aplc:110978197"/>
<gene>
    <name evidence="2" type="primary">LOC110978197</name>
</gene>
<accession>A0A8B7Y8J8</accession>
<evidence type="ECO:0000313" key="2">
    <source>
        <dbReference type="RefSeq" id="XP_022088680.1"/>
    </source>
</evidence>
<dbReference type="AlphaFoldDB" id="A0A8B7Y8J8"/>
<sequence length="105" mass="12088">MAQKFFGPNFDAEEEWARLEAPVADEGPMWGQVVPPPAPHASPMYPPSWEMDMEHVELFGMEEVEVIDLTSPMTTTTCFCRRLHPSSWLPLQARQSAHYWTARLR</sequence>
<name>A0A8B7Y8J8_ACAPL</name>
<reference evidence="2" key="1">
    <citation type="submission" date="2025-08" db="UniProtKB">
        <authorList>
            <consortium name="RefSeq"/>
        </authorList>
    </citation>
    <scope>IDENTIFICATION</scope>
</reference>
<dbReference type="RefSeq" id="XP_022088680.1">
    <property type="nucleotide sequence ID" value="XM_022232988.1"/>
</dbReference>
<proteinExistence type="predicted"/>